<organism evidence="2">
    <name type="scientific">Rhizophora mucronata</name>
    <name type="common">Asiatic mangrove</name>
    <dbReference type="NCBI Taxonomy" id="61149"/>
    <lineage>
        <taxon>Eukaryota</taxon>
        <taxon>Viridiplantae</taxon>
        <taxon>Streptophyta</taxon>
        <taxon>Embryophyta</taxon>
        <taxon>Tracheophyta</taxon>
        <taxon>Spermatophyta</taxon>
        <taxon>Magnoliopsida</taxon>
        <taxon>eudicotyledons</taxon>
        <taxon>Gunneridae</taxon>
        <taxon>Pentapetalae</taxon>
        <taxon>rosids</taxon>
        <taxon>fabids</taxon>
        <taxon>Malpighiales</taxon>
        <taxon>Rhizophoraceae</taxon>
        <taxon>Rhizophora</taxon>
    </lineage>
</organism>
<dbReference type="EMBL" id="GGEC01080543">
    <property type="protein sequence ID" value="MBX61027.1"/>
    <property type="molecule type" value="Transcribed_RNA"/>
</dbReference>
<sequence>MHPHTWADAHGFARKVSITNILGIAFTIYATSHKMK</sequence>
<evidence type="ECO:0000313" key="2">
    <source>
        <dbReference type="EMBL" id="MBX61027.1"/>
    </source>
</evidence>
<feature type="transmembrane region" description="Helical" evidence="1">
    <location>
        <begin position="12"/>
        <end position="31"/>
    </location>
</feature>
<dbReference type="AlphaFoldDB" id="A0A2P2Q238"/>
<keyword evidence="1" id="KW-1133">Transmembrane helix</keyword>
<protein>
    <submittedName>
        <fullName evidence="2">Uncharacterized protein</fullName>
    </submittedName>
</protein>
<evidence type="ECO:0000256" key="1">
    <source>
        <dbReference type="SAM" id="Phobius"/>
    </source>
</evidence>
<keyword evidence="1" id="KW-0472">Membrane</keyword>
<accession>A0A2P2Q238</accession>
<proteinExistence type="predicted"/>
<keyword evidence="1" id="KW-0812">Transmembrane</keyword>
<name>A0A2P2Q238_RHIMU</name>
<reference evidence="2" key="1">
    <citation type="submission" date="2018-02" db="EMBL/GenBank/DDBJ databases">
        <title>Rhizophora mucronata_Transcriptome.</title>
        <authorList>
            <person name="Meera S.P."/>
            <person name="Sreeshan A."/>
            <person name="Augustine A."/>
        </authorList>
    </citation>
    <scope>NUCLEOTIDE SEQUENCE</scope>
    <source>
        <tissue evidence="2">Leaf</tissue>
    </source>
</reference>